<sequence>MMIEKMTLKHFVLALSLALVHCYSYPILGLILWQIHSICLSGSEYERVLHLNVYAIPSTVTVQFQDVSLRSESYPICLYVLLAISLGTRFHDHVCVNNSIVYTSLLTNAT</sequence>
<organism evidence="1">
    <name type="scientific">Panstrongylus lignarius</name>
    <dbReference type="NCBI Taxonomy" id="156445"/>
    <lineage>
        <taxon>Eukaryota</taxon>
        <taxon>Metazoa</taxon>
        <taxon>Ecdysozoa</taxon>
        <taxon>Arthropoda</taxon>
        <taxon>Hexapoda</taxon>
        <taxon>Insecta</taxon>
        <taxon>Pterygota</taxon>
        <taxon>Neoptera</taxon>
        <taxon>Paraneoptera</taxon>
        <taxon>Hemiptera</taxon>
        <taxon>Heteroptera</taxon>
        <taxon>Panheteroptera</taxon>
        <taxon>Cimicomorpha</taxon>
        <taxon>Reduviidae</taxon>
        <taxon>Triatominae</taxon>
        <taxon>Panstrongylus</taxon>
    </lineage>
</organism>
<name>A0A224Y2G4_9HEMI</name>
<reference evidence="1" key="1">
    <citation type="journal article" date="2018" name="PLoS Negl. Trop. Dis.">
        <title>An insight into the salivary gland and fat body transcriptome of Panstrongylus lignarius (Hemiptera: Heteroptera), the main vector of Chagas disease in Peru.</title>
        <authorList>
            <person name="Nevoa J.C."/>
            <person name="Mendes M.T."/>
            <person name="da Silva M.V."/>
            <person name="Soares S.C."/>
            <person name="Oliveira C.J.F."/>
            <person name="Ribeiro J.M.C."/>
        </authorList>
    </citation>
    <scope>NUCLEOTIDE SEQUENCE</scope>
</reference>
<proteinExistence type="predicted"/>
<accession>A0A224Y2G4</accession>
<dbReference type="AlphaFoldDB" id="A0A224Y2G4"/>
<protein>
    <submittedName>
        <fullName evidence="1">Putative secreted protein</fullName>
    </submittedName>
</protein>
<dbReference type="EMBL" id="GFTR01001797">
    <property type="protein sequence ID" value="JAW14629.1"/>
    <property type="molecule type" value="Transcribed_RNA"/>
</dbReference>
<evidence type="ECO:0000313" key="1">
    <source>
        <dbReference type="EMBL" id="JAW14629.1"/>
    </source>
</evidence>